<dbReference type="EMBL" id="JARBHB010000008">
    <property type="protein sequence ID" value="KAJ8877222.1"/>
    <property type="molecule type" value="Genomic_DNA"/>
</dbReference>
<dbReference type="PANTHER" id="PTHR33244:SF3">
    <property type="entry name" value="PEPTIDASE A2 DOMAIN-CONTAINING PROTEIN"/>
    <property type="match status" value="1"/>
</dbReference>
<keyword evidence="2" id="KW-1185">Reference proteome</keyword>
<name>A0ABQ9GYY6_9NEOP</name>
<accession>A0ABQ9GYY6</accession>
<evidence type="ECO:0000313" key="1">
    <source>
        <dbReference type="EMBL" id="KAJ8877222.1"/>
    </source>
</evidence>
<dbReference type="Proteomes" id="UP001159363">
    <property type="component" value="Chromosome 7"/>
</dbReference>
<evidence type="ECO:0000313" key="2">
    <source>
        <dbReference type="Proteomes" id="UP001159363"/>
    </source>
</evidence>
<reference evidence="1 2" key="1">
    <citation type="submission" date="2023-02" db="EMBL/GenBank/DDBJ databases">
        <title>LHISI_Scaffold_Assembly.</title>
        <authorList>
            <person name="Stuart O.P."/>
            <person name="Cleave R."/>
            <person name="Magrath M.J.L."/>
            <person name="Mikheyev A.S."/>
        </authorList>
    </citation>
    <scope>NUCLEOTIDE SEQUENCE [LARGE SCALE GENOMIC DNA]</scope>
    <source>
        <strain evidence="1">Daus_M_001</strain>
        <tissue evidence="1">Leg muscle</tissue>
    </source>
</reference>
<protein>
    <submittedName>
        <fullName evidence="1">Uncharacterized protein</fullName>
    </submittedName>
</protein>
<organism evidence="1 2">
    <name type="scientific">Dryococelus australis</name>
    <dbReference type="NCBI Taxonomy" id="614101"/>
    <lineage>
        <taxon>Eukaryota</taxon>
        <taxon>Metazoa</taxon>
        <taxon>Ecdysozoa</taxon>
        <taxon>Arthropoda</taxon>
        <taxon>Hexapoda</taxon>
        <taxon>Insecta</taxon>
        <taxon>Pterygota</taxon>
        <taxon>Neoptera</taxon>
        <taxon>Polyneoptera</taxon>
        <taxon>Phasmatodea</taxon>
        <taxon>Verophasmatodea</taxon>
        <taxon>Anareolatae</taxon>
        <taxon>Phasmatidae</taxon>
        <taxon>Eurycanthinae</taxon>
        <taxon>Dryococelus</taxon>
    </lineage>
</organism>
<sequence length="298" mass="34004">MVVHVPGKFFYVPDTVTRAAVGPPGSNSDAEEEDLFIQSVIAHTPFPDTRLEEIRKAKEMDAECGFLKKQIVECFGDAAENPQWAHGYDQMSQTSGRCAEQKHQRAEPMKMTELSQGPWISLGMDILELSRGKYIVKIAKKILSKLDDPNLELLAYRATPLENGFSPSELLFGRKLRTTLPVIRATQQQPGHQDREKFYITDKQLKQRNKANFDQRHGARKLRELVVGEQVWIPNLKQYGEVHAHAPFPRSFIVQIEQGLLRQNRVQLIPAPSNEMHEKLHGKSGEQYCHIPLTHHNQ</sequence>
<dbReference type="PANTHER" id="PTHR33244">
    <property type="entry name" value="INTEGRASE CATALYTIC DOMAIN-CONTAINING PROTEIN-RELATED"/>
    <property type="match status" value="1"/>
</dbReference>
<proteinExistence type="predicted"/>
<gene>
    <name evidence="1" type="ORF">PR048_021676</name>
</gene>
<comment type="caution">
    <text evidence="1">The sequence shown here is derived from an EMBL/GenBank/DDBJ whole genome shotgun (WGS) entry which is preliminary data.</text>
</comment>